<dbReference type="InterPro" id="IPR026961">
    <property type="entry name" value="PGG_dom"/>
</dbReference>
<feature type="region of interest" description="Disordered" evidence="8">
    <location>
        <begin position="1"/>
        <end position="40"/>
    </location>
</feature>
<evidence type="ECO:0000256" key="4">
    <source>
        <dbReference type="ARBA" id="ARBA00022989"/>
    </source>
</evidence>
<evidence type="ECO:0000256" key="6">
    <source>
        <dbReference type="ARBA" id="ARBA00023136"/>
    </source>
</evidence>
<dbReference type="Proteomes" id="UP001168098">
    <property type="component" value="Unassembled WGS sequence"/>
</dbReference>
<feature type="repeat" description="ANK" evidence="7">
    <location>
        <begin position="168"/>
        <end position="200"/>
    </location>
</feature>
<protein>
    <recommendedName>
        <fullName evidence="10">PGG domain-containing protein</fullName>
    </recommendedName>
</protein>
<evidence type="ECO:0000256" key="3">
    <source>
        <dbReference type="ARBA" id="ARBA00022737"/>
    </source>
</evidence>
<keyword evidence="12" id="KW-1185">Reference proteome</keyword>
<dbReference type="AlphaFoldDB" id="A0AA38ZAW6"/>
<comment type="subcellular location">
    <subcellularLocation>
        <location evidence="1">Membrane</location>
        <topology evidence="1">Multi-pass membrane protein</topology>
    </subcellularLocation>
</comment>
<dbReference type="EMBL" id="JARBHA010000013">
    <property type="protein sequence ID" value="KAJ9685183.1"/>
    <property type="molecule type" value="Genomic_DNA"/>
</dbReference>
<dbReference type="PROSITE" id="PS50297">
    <property type="entry name" value="ANK_REP_REGION"/>
    <property type="match status" value="3"/>
</dbReference>
<feature type="repeat" description="ANK" evidence="7">
    <location>
        <begin position="120"/>
        <end position="142"/>
    </location>
</feature>
<keyword evidence="5 7" id="KW-0040">ANK repeat</keyword>
<accession>A0AA38ZAW6</accession>
<feature type="transmembrane region" description="Helical" evidence="9">
    <location>
        <begin position="483"/>
        <end position="503"/>
    </location>
</feature>
<evidence type="ECO:0000259" key="10">
    <source>
        <dbReference type="Pfam" id="PF13962"/>
    </source>
</evidence>
<keyword evidence="6 9" id="KW-0472">Membrane</keyword>
<feature type="transmembrane region" description="Helical" evidence="9">
    <location>
        <begin position="589"/>
        <end position="609"/>
    </location>
</feature>
<evidence type="ECO:0000256" key="1">
    <source>
        <dbReference type="ARBA" id="ARBA00004141"/>
    </source>
</evidence>
<dbReference type="Pfam" id="PF12796">
    <property type="entry name" value="Ank_2"/>
    <property type="match status" value="2"/>
</dbReference>
<dbReference type="InterPro" id="IPR036770">
    <property type="entry name" value="Ankyrin_rpt-contain_sf"/>
</dbReference>
<dbReference type="PANTHER" id="PTHR24186:SF53">
    <property type="entry name" value="PGG DOMAIN-CONTAINING PROTEIN"/>
    <property type="match status" value="1"/>
</dbReference>
<evidence type="ECO:0000256" key="2">
    <source>
        <dbReference type="ARBA" id="ARBA00022692"/>
    </source>
</evidence>
<dbReference type="Pfam" id="PF00023">
    <property type="entry name" value="Ank"/>
    <property type="match status" value="1"/>
</dbReference>
<evidence type="ECO:0000256" key="8">
    <source>
        <dbReference type="SAM" id="MobiDB-lite"/>
    </source>
</evidence>
<evidence type="ECO:0000256" key="9">
    <source>
        <dbReference type="SAM" id="Phobius"/>
    </source>
</evidence>
<comment type="caution">
    <text evidence="11">The sequence shown here is derived from an EMBL/GenBank/DDBJ whole genome shotgun (WGS) entry which is preliminary data.</text>
</comment>
<dbReference type="Pfam" id="PF13962">
    <property type="entry name" value="PGG"/>
    <property type="match status" value="1"/>
</dbReference>
<keyword evidence="4 9" id="KW-1133">Transmembrane helix</keyword>
<keyword evidence="3" id="KW-0677">Repeat</keyword>
<reference evidence="11 12" key="1">
    <citation type="journal article" date="2023" name="BMC Biotechnol.">
        <title>Vitis rotundifolia cv Carlos genome sequencing.</title>
        <authorList>
            <person name="Huff M."/>
            <person name="Hulse-Kemp A."/>
            <person name="Scheffler B."/>
            <person name="Youngblood R."/>
            <person name="Simpson S."/>
            <person name="Babiker E."/>
            <person name="Staton M."/>
        </authorList>
    </citation>
    <scope>NUCLEOTIDE SEQUENCE [LARGE SCALE GENOMIC DNA]</scope>
    <source>
        <tissue evidence="11">Leaf</tissue>
    </source>
</reference>
<name>A0AA38ZAW6_VITRO</name>
<feature type="domain" description="PGG" evidence="10">
    <location>
        <begin position="475"/>
        <end position="583"/>
    </location>
</feature>
<feature type="transmembrane region" description="Helical" evidence="9">
    <location>
        <begin position="557"/>
        <end position="583"/>
    </location>
</feature>
<feature type="repeat" description="ANK" evidence="7">
    <location>
        <begin position="310"/>
        <end position="336"/>
    </location>
</feature>
<dbReference type="SMART" id="SM00248">
    <property type="entry name" value="ANK"/>
    <property type="match status" value="8"/>
</dbReference>
<gene>
    <name evidence="11" type="ORF">PVL29_017277</name>
</gene>
<evidence type="ECO:0000313" key="12">
    <source>
        <dbReference type="Proteomes" id="UP001168098"/>
    </source>
</evidence>
<evidence type="ECO:0000256" key="7">
    <source>
        <dbReference type="PROSITE-ProRule" id="PRU00023"/>
    </source>
</evidence>
<evidence type="ECO:0000256" key="5">
    <source>
        <dbReference type="ARBA" id="ARBA00023043"/>
    </source>
</evidence>
<organism evidence="11 12">
    <name type="scientific">Vitis rotundifolia</name>
    <name type="common">Muscadine grape</name>
    <dbReference type="NCBI Taxonomy" id="103349"/>
    <lineage>
        <taxon>Eukaryota</taxon>
        <taxon>Viridiplantae</taxon>
        <taxon>Streptophyta</taxon>
        <taxon>Embryophyta</taxon>
        <taxon>Tracheophyta</taxon>
        <taxon>Spermatophyta</taxon>
        <taxon>Magnoliopsida</taxon>
        <taxon>eudicotyledons</taxon>
        <taxon>Gunneridae</taxon>
        <taxon>Pentapetalae</taxon>
        <taxon>rosids</taxon>
        <taxon>Vitales</taxon>
        <taxon>Vitaceae</taxon>
        <taxon>Viteae</taxon>
        <taxon>Vitis</taxon>
    </lineage>
</organism>
<dbReference type="PANTHER" id="PTHR24186">
    <property type="entry name" value="PROTEIN PHOSPHATASE 1 REGULATORY SUBUNIT"/>
    <property type="match status" value="1"/>
</dbReference>
<dbReference type="SUPFAM" id="SSF48403">
    <property type="entry name" value="Ankyrin repeat"/>
    <property type="match status" value="2"/>
</dbReference>
<keyword evidence="2 9" id="KW-0812">Transmembrane</keyword>
<feature type="transmembrane region" description="Helical" evidence="9">
    <location>
        <begin position="523"/>
        <end position="545"/>
    </location>
</feature>
<sequence length="633" mass="70504">MDEFSSNQATDSHTLHLDSNSNQVAADDATQTQTWIRSQSAAGDGSQAEIITMDASLYKAAADGNIHALRQFPEVDLQIQSSPKENSVLHIAAQFGQLRCVKWMLEFPWCSSLLHRQNLKGDTPLHLAAREGHLLVLRALLDAAKLLSLDIESGIGEEKAMLRLTNKGGDTALHEAVRYNHSEVVKFLIMEDPEFAYSENIDGGTPLYMAAERGFGKLVEIIIDNTRTSPGYTGFTGRTVLHAAVIHNNTGRVQMTKKILEWMPALTKEVDDNGWSPLHYAAYRGCNTTIIGQLLDKSDKSVPYLRIKDGNLTALHMAARHGHMKIVEILASHSPDCCEQVDDKGNNVFHFAMMTEESYATSSLLKNRWLRVSGLINERDCEGNTPLHLLASHQVFDPQFVDDDKVDRMAFNNQRFTAMDIYSKAKDACIYLIRQRFYGIGGANIGPKRWLEIAKKVIHGSRSQGNGGNNQDTSNWTKKHGKIHLIVAALIATVTFAAGFTLPGGYNQSNGLAILTKKAAFKAFVVMDAMAIVLSVSAVFNYLFMTLHARKVFLVEHIISGFLLTTFAMAAMVVAFMMGLYAVLPHSSLIPIFICIICCFFFVSFYYGWSRFLRVYKVRIRFSKKSVISLTIF</sequence>
<dbReference type="PROSITE" id="PS50088">
    <property type="entry name" value="ANK_REPEAT"/>
    <property type="match status" value="3"/>
</dbReference>
<dbReference type="Gene3D" id="1.25.40.20">
    <property type="entry name" value="Ankyrin repeat-containing domain"/>
    <property type="match status" value="3"/>
</dbReference>
<dbReference type="GO" id="GO:0005886">
    <property type="term" value="C:plasma membrane"/>
    <property type="evidence" value="ECO:0007669"/>
    <property type="project" value="TreeGrafter"/>
</dbReference>
<proteinExistence type="predicted"/>
<evidence type="ECO:0000313" key="11">
    <source>
        <dbReference type="EMBL" id="KAJ9685183.1"/>
    </source>
</evidence>
<dbReference type="InterPro" id="IPR002110">
    <property type="entry name" value="Ankyrin_rpt"/>
</dbReference>